<sequence>MPRYEYRTVDLASKVPGLKKEDPEEALNRLGREGFELVERVEQQFGGTQLLILAREVTD</sequence>
<reference evidence="1" key="1">
    <citation type="journal article" date="2014" name="Int. J. Syst. Evol. Microbiol.">
        <title>Complete genome sequence of Corynebacterium casei LMG S-19264T (=DSM 44701T), isolated from a smear-ripened cheese.</title>
        <authorList>
            <consortium name="US DOE Joint Genome Institute (JGI-PGF)"/>
            <person name="Walter F."/>
            <person name="Albersmeier A."/>
            <person name="Kalinowski J."/>
            <person name="Ruckert C."/>
        </authorList>
    </citation>
    <scope>NUCLEOTIDE SEQUENCE</scope>
    <source>
        <strain evidence="1">CCM 7217</strain>
    </source>
</reference>
<evidence type="ECO:0000313" key="1">
    <source>
        <dbReference type="EMBL" id="GGC52566.1"/>
    </source>
</evidence>
<dbReference type="AlphaFoldDB" id="A0A830DRC6"/>
<dbReference type="Proteomes" id="UP000646833">
    <property type="component" value="Unassembled WGS sequence"/>
</dbReference>
<reference evidence="1" key="2">
    <citation type="submission" date="2020-09" db="EMBL/GenBank/DDBJ databases">
        <authorList>
            <person name="Sun Q."/>
            <person name="Sedlacek I."/>
        </authorList>
    </citation>
    <scope>NUCLEOTIDE SEQUENCE</scope>
    <source>
        <strain evidence="1">CCM 7217</strain>
    </source>
</reference>
<name>A0A830DRC6_9EURY</name>
<organism evidence="1 2">
    <name type="scientific">Haloferax sulfurifontis</name>
    <dbReference type="NCBI Taxonomy" id="255616"/>
    <lineage>
        <taxon>Archaea</taxon>
        <taxon>Methanobacteriati</taxon>
        <taxon>Methanobacteriota</taxon>
        <taxon>Stenosarchaea group</taxon>
        <taxon>Halobacteria</taxon>
        <taxon>Halobacteriales</taxon>
        <taxon>Haloferacaceae</taxon>
        <taxon>Haloferax</taxon>
    </lineage>
</organism>
<dbReference type="EMBL" id="BMCI01000002">
    <property type="protein sequence ID" value="GGC52566.1"/>
    <property type="molecule type" value="Genomic_DNA"/>
</dbReference>
<evidence type="ECO:0008006" key="3">
    <source>
        <dbReference type="Google" id="ProtNLM"/>
    </source>
</evidence>
<accession>A0A830DRC6</accession>
<evidence type="ECO:0000313" key="2">
    <source>
        <dbReference type="Proteomes" id="UP000646833"/>
    </source>
</evidence>
<proteinExistence type="predicted"/>
<gene>
    <name evidence="1" type="ORF">GCM10007209_12810</name>
</gene>
<comment type="caution">
    <text evidence="1">The sequence shown here is derived from an EMBL/GenBank/DDBJ whole genome shotgun (WGS) entry which is preliminary data.</text>
</comment>
<dbReference type="RefSeq" id="WP_007275460.1">
    <property type="nucleotide sequence ID" value="NZ_BMCI01000002.1"/>
</dbReference>
<protein>
    <recommendedName>
        <fullName evidence="3">DUF4177 domain-containing protein</fullName>
    </recommendedName>
</protein>